<evidence type="ECO:0000313" key="2">
    <source>
        <dbReference type="EMBL" id="MBI4210717.1"/>
    </source>
</evidence>
<protein>
    <submittedName>
        <fullName evidence="2">Type II toxin-antitoxin system RelE/ParE family toxin</fullName>
    </submittedName>
</protein>
<name>A0A8T3YM04_9ARCH</name>
<keyword evidence="1" id="KW-1277">Toxin-antitoxin system</keyword>
<dbReference type="EMBL" id="JACQPB010000041">
    <property type="protein sequence ID" value="MBI4210717.1"/>
    <property type="molecule type" value="Genomic_DNA"/>
</dbReference>
<gene>
    <name evidence="2" type="ORF">HY544_04400</name>
</gene>
<reference evidence="2" key="1">
    <citation type="submission" date="2020-07" db="EMBL/GenBank/DDBJ databases">
        <title>Huge and variable diversity of episymbiotic CPR bacteria and DPANN archaea in groundwater ecosystems.</title>
        <authorList>
            <person name="He C.Y."/>
            <person name="Keren R."/>
            <person name="Whittaker M."/>
            <person name="Farag I.F."/>
            <person name="Doudna J."/>
            <person name="Cate J.H.D."/>
            <person name="Banfield J.F."/>
        </authorList>
    </citation>
    <scope>NUCLEOTIDE SEQUENCE</scope>
    <source>
        <strain evidence="2">NC_groundwater_1296_Ag_S-0.2um_52_80</strain>
    </source>
</reference>
<dbReference type="SUPFAM" id="SSF143011">
    <property type="entry name" value="RelE-like"/>
    <property type="match status" value="1"/>
</dbReference>
<dbReference type="Proteomes" id="UP000732298">
    <property type="component" value="Unassembled WGS sequence"/>
</dbReference>
<organism evidence="2 3">
    <name type="scientific">Candidatus Iainarchaeum sp</name>
    <dbReference type="NCBI Taxonomy" id="3101447"/>
    <lineage>
        <taxon>Archaea</taxon>
        <taxon>Candidatus Iainarchaeota</taxon>
        <taxon>Candidatus Iainarchaeia</taxon>
        <taxon>Candidatus Iainarchaeales</taxon>
        <taxon>Candidatus Iainarchaeaceae</taxon>
        <taxon>Candidatus Iainarchaeum</taxon>
    </lineage>
</organism>
<dbReference type="InterPro" id="IPR007712">
    <property type="entry name" value="RelE/ParE_toxin"/>
</dbReference>
<sequence>MEAVFSDEFRKQMDKIRDSATLVRLKKVVESILANPGKGKFLGNILAGKKSVRVTPFRLIFEVHENQVIFHTFEHRGKIYR</sequence>
<comment type="caution">
    <text evidence="2">The sequence shown here is derived from an EMBL/GenBank/DDBJ whole genome shotgun (WGS) entry which is preliminary data.</text>
</comment>
<evidence type="ECO:0000256" key="1">
    <source>
        <dbReference type="ARBA" id="ARBA00022649"/>
    </source>
</evidence>
<dbReference type="AlphaFoldDB" id="A0A8T3YM04"/>
<dbReference type="Gene3D" id="3.30.2310.20">
    <property type="entry name" value="RelE-like"/>
    <property type="match status" value="1"/>
</dbReference>
<accession>A0A8T3YM04</accession>
<dbReference type="InterPro" id="IPR035093">
    <property type="entry name" value="RelE/ParE_toxin_dom_sf"/>
</dbReference>
<dbReference type="Pfam" id="PF05016">
    <property type="entry name" value="ParE_toxin"/>
    <property type="match status" value="1"/>
</dbReference>
<evidence type="ECO:0000313" key="3">
    <source>
        <dbReference type="Proteomes" id="UP000732298"/>
    </source>
</evidence>
<proteinExistence type="predicted"/>